<feature type="domain" description="RDD" evidence="7">
    <location>
        <begin position="2"/>
        <end position="109"/>
    </location>
</feature>
<feature type="transmembrane region" description="Helical" evidence="6">
    <location>
        <begin position="77"/>
        <end position="96"/>
    </location>
</feature>
<evidence type="ECO:0000256" key="5">
    <source>
        <dbReference type="ARBA" id="ARBA00023136"/>
    </source>
</evidence>
<comment type="subcellular location">
    <subcellularLocation>
        <location evidence="1">Cell membrane</location>
        <topology evidence="1">Multi-pass membrane protein</topology>
    </subcellularLocation>
</comment>
<keyword evidence="5 6" id="KW-0472">Membrane</keyword>
<evidence type="ECO:0000256" key="4">
    <source>
        <dbReference type="ARBA" id="ARBA00022989"/>
    </source>
</evidence>
<evidence type="ECO:0000256" key="3">
    <source>
        <dbReference type="ARBA" id="ARBA00022692"/>
    </source>
</evidence>
<dbReference type="GO" id="GO:0005886">
    <property type="term" value="C:plasma membrane"/>
    <property type="evidence" value="ECO:0007669"/>
    <property type="project" value="UniProtKB-SubCell"/>
</dbReference>
<sequence length="116" mass="12826">MDFVLVGIVTTILGAVLGFANADRGFVNPFSVLAWAYYIYMVVKYGATVGKMAMGLRVQNETTGANLSWLEAFLREVVGKLLSGLALGLGFLWMLWDPKKQTWHDKIAKSIVVKVK</sequence>
<comment type="caution">
    <text evidence="8">The sequence shown here is derived from an EMBL/GenBank/DDBJ whole genome shotgun (WGS) entry which is preliminary data.</text>
</comment>
<evidence type="ECO:0000256" key="6">
    <source>
        <dbReference type="SAM" id="Phobius"/>
    </source>
</evidence>
<dbReference type="Pfam" id="PF06271">
    <property type="entry name" value="RDD"/>
    <property type="match status" value="1"/>
</dbReference>
<gene>
    <name evidence="8" type="ORF">A2976_02280</name>
</gene>
<name>A0A1F4VL91_UNCKA</name>
<keyword evidence="2" id="KW-1003">Cell membrane</keyword>
<keyword evidence="4 6" id="KW-1133">Transmembrane helix</keyword>
<dbReference type="EMBL" id="MEVJ01000018">
    <property type="protein sequence ID" value="OGC57750.1"/>
    <property type="molecule type" value="Genomic_DNA"/>
</dbReference>
<evidence type="ECO:0000256" key="1">
    <source>
        <dbReference type="ARBA" id="ARBA00004651"/>
    </source>
</evidence>
<dbReference type="InterPro" id="IPR010432">
    <property type="entry name" value="RDD"/>
</dbReference>
<protein>
    <recommendedName>
        <fullName evidence="7">RDD domain-containing protein</fullName>
    </recommendedName>
</protein>
<dbReference type="PANTHER" id="PTHR36115">
    <property type="entry name" value="PROLINE-RICH ANTIGEN HOMOLOG-RELATED"/>
    <property type="match status" value="1"/>
</dbReference>
<dbReference type="InterPro" id="IPR051791">
    <property type="entry name" value="Pra-immunoreactive"/>
</dbReference>
<keyword evidence="3 6" id="KW-0812">Transmembrane</keyword>
<dbReference type="AlphaFoldDB" id="A0A1F4VL91"/>
<reference evidence="8 9" key="1">
    <citation type="journal article" date="2016" name="Nat. Commun.">
        <title>Thousands of microbial genomes shed light on interconnected biogeochemical processes in an aquifer system.</title>
        <authorList>
            <person name="Anantharaman K."/>
            <person name="Brown C.T."/>
            <person name="Hug L.A."/>
            <person name="Sharon I."/>
            <person name="Castelle C.J."/>
            <person name="Probst A.J."/>
            <person name="Thomas B.C."/>
            <person name="Singh A."/>
            <person name="Wilkins M.J."/>
            <person name="Karaoz U."/>
            <person name="Brodie E.L."/>
            <person name="Williams K.H."/>
            <person name="Hubbard S.S."/>
            <person name="Banfield J.F."/>
        </authorList>
    </citation>
    <scope>NUCLEOTIDE SEQUENCE [LARGE SCALE GENOMIC DNA]</scope>
</reference>
<proteinExistence type="predicted"/>
<dbReference type="Proteomes" id="UP000178346">
    <property type="component" value="Unassembled WGS sequence"/>
</dbReference>
<evidence type="ECO:0000313" key="9">
    <source>
        <dbReference type="Proteomes" id="UP000178346"/>
    </source>
</evidence>
<organism evidence="8 9">
    <name type="scientific">candidate division WWE3 bacterium RIFCSPLOWO2_01_FULL_41_9</name>
    <dbReference type="NCBI Taxonomy" id="1802626"/>
    <lineage>
        <taxon>Bacteria</taxon>
        <taxon>Katanobacteria</taxon>
    </lineage>
</organism>
<feature type="transmembrane region" description="Helical" evidence="6">
    <location>
        <begin position="32"/>
        <end position="56"/>
    </location>
</feature>
<evidence type="ECO:0000259" key="7">
    <source>
        <dbReference type="Pfam" id="PF06271"/>
    </source>
</evidence>
<dbReference type="PANTHER" id="PTHR36115:SF4">
    <property type="entry name" value="MEMBRANE PROTEIN"/>
    <property type="match status" value="1"/>
</dbReference>
<accession>A0A1F4VL91</accession>
<evidence type="ECO:0000256" key="2">
    <source>
        <dbReference type="ARBA" id="ARBA00022475"/>
    </source>
</evidence>
<evidence type="ECO:0000313" key="8">
    <source>
        <dbReference type="EMBL" id="OGC57750.1"/>
    </source>
</evidence>